<sequence length="114" mass="13031">MAEKKETKKNKKNIDSKPLEGVDTKAKKEKAPKMKTRTTTFYIGPGVKRGILDNGTIFRGSLPKEVEKLKEKYKSIIPLFVSGENYVKAINEVNEPGKRMNILFNRALEEVYKK</sequence>
<dbReference type="RefSeq" id="WP_114641462.1">
    <property type="nucleotide sequence ID" value="NZ_JAACIO010000004.1"/>
</dbReference>
<name>A0ABX9KJM0_9FUSO</name>
<proteinExistence type="predicted"/>
<dbReference type="EMBL" id="QUAJ01000004">
    <property type="protein sequence ID" value="REI42421.1"/>
    <property type="molecule type" value="Genomic_DNA"/>
</dbReference>
<evidence type="ECO:0000313" key="2">
    <source>
        <dbReference type="EMBL" id="REI42421.1"/>
    </source>
</evidence>
<feature type="compositionally biased region" description="Basic and acidic residues" evidence="1">
    <location>
        <begin position="1"/>
        <end position="32"/>
    </location>
</feature>
<gene>
    <name evidence="2" type="ORF">DYH56_03450</name>
</gene>
<accession>A0ABX9KJM0</accession>
<keyword evidence="3" id="KW-1185">Reference proteome</keyword>
<organism evidence="2 3">
    <name type="scientific">Psychrilyobacter piezotolerans</name>
    <dbReference type="NCBI Taxonomy" id="2293438"/>
    <lineage>
        <taxon>Bacteria</taxon>
        <taxon>Fusobacteriati</taxon>
        <taxon>Fusobacteriota</taxon>
        <taxon>Fusobacteriia</taxon>
        <taxon>Fusobacteriales</taxon>
        <taxon>Fusobacteriaceae</taxon>
        <taxon>Psychrilyobacter</taxon>
    </lineage>
</organism>
<protein>
    <submittedName>
        <fullName evidence="2">Uncharacterized protein</fullName>
    </submittedName>
</protein>
<evidence type="ECO:0000313" key="3">
    <source>
        <dbReference type="Proteomes" id="UP000263486"/>
    </source>
</evidence>
<reference evidence="2 3" key="1">
    <citation type="submission" date="2018-08" db="EMBL/GenBank/DDBJ databases">
        <title>Draft genome sequence of Psychrilyobacter sp. strain SD5 isolated from Black Sea water.</title>
        <authorList>
            <person name="Yadav S."/>
            <person name="Villanueva L."/>
            <person name="Damste J.S.S."/>
        </authorList>
    </citation>
    <scope>NUCLEOTIDE SEQUENCE [LARGE SCALE GENOMIC DNA]</scope>
    <source>
        <strain evidence="2 3">SD5</strain>
    </source>
</reference>
<comment type="caution">
    <text evidence="2">The sequence shown here is derived from an EMBL/GenBank/DDBJ whole genome shotgun (WGS) entry which is preliminary data.</text>
</comment>
<evidence type="ECO:0000256" key="1">
    <source>
        <dbReference type="SAM" id="MobiDB-lite"/>
    </source>
</evidence>
<feature type="region of interest" description="Disordered" evidence="1">
    <location>
        <begin position="1"/>
        <end position="33"/>
    </location>
</feature>
<dbReference type="Proteomes" id="UP000263486">
    <property type="component" value="Unassembled WGS sequence"/>
</dbReference>